<evidence type="ECO:0000259" key="1">
    <source>
        <dbReference type="Pfam" id="PF20266"/>
    </source>
</evidence>
<dbReference type="Proteomes" id="UP000828390">
    <property type="component" value="Unassembled WGS sequence"/>
</dbReference>
<accession>A0A9D4ER83</accession>
<dbReference type="InterPro" id="IPR046906">
    <property type="entry name" value="Mab-21_HhH/H2TH-like"/>
</dbReference>
<dbReference type="SMART" id="SM01265">
    <property type="entry name" value="Mab-21"/>
    <property type="match status" value="1"/>
</dbReference>
<dbReference type="PANTHER" id="PTHR10656:SF69">
    <property type="entry name" value="MAB-21-LIKE HHH_H2TH-LIKE DOMAIN-CONTAINING PROTEIN"/>
    <property type="match status" value="1"/>
</dbReference>
<evidence type="ECO:0000313" key="3">
    <source>
        <dbReference type="Proteomes" id="UP000828390"/>
    </source>
</evidence>
<dbReference type="Pfam" id="PF20266">
    <property type="entry name" value="Mab-21_C"/>
    <property type="match status" value="1"/>
</dbReference>
<organism evidence="2 3">
    <name type="scientific">Dreissena polymorpha</name>
    <name type="common">Zebra mussel</name>
    <name type="synonym">Mytilus polymorpha</name>
    <dbReference type="NCBI Taxonomy" id="45954"/>
    <lineage>
        <taxon>Eukaryota</taxon>
        <taxon>Metazoa</taxon>
        <taxon>Spiralia</taxon>
        <taxon>Lophotrochozoa</taxon>
        <taxon>Mollusca</taxon>
        <taxon>Bivalvia</taxon>
        <taxon>Autobranchia</taxon>
        <taxon>Heteroconchia</taxon>
        <taxon>Euheterodonta</taxon>
        <taxon>Imparidentia</taxon>
        <taxon>Neoheterodontei</taxon>
        <taxon>Myida</taxon>
        <taxon>Dreissenoidea</taxon>
        <taxon>Dreissenidae</taxon>
        <taxon>Dreissena</taxon>
    </lineage>
</organism>
<protein>
    <recommendedName>
        <fullName evidence="1">Mab-21-like HhH/H2TH-like domain-containing protein</fullName>
    </recommendedName>
</protein>
<dbReference type="Gene3D" id="1.10.1410.40">
    <property type="match status" value="1"/>
</dbReference>
<reference evidence="2" key="2">
    <citation type="submission" date="2020-11" db="EMBL/GenBank/DDBJ databases">
        <authorList>
            <person name="McCartney M.A."/>
            <person name="Auch B."/>
            <person name="Kono T."/>
            <person name="Mallez S."/>
            <person name="Becker A."/>
            <person name="Gohl D.M."/>
            <person name="Silverstein K.A.T."/>
            <person name="Koren S."/>
            <person name="Bechman K.B."/>
            <person name="Herman A."/>
            <person name="Abrahante J.E."/>
            <person name="Garbe J."/>
        </authorList>
    </citation>
    <scope>NUCLEOTIDE SEQUENCE</scope>
    <source>
        <strain evidence="2">Duluth1</strain>
        <tissue evidence="2">Whole animal</tissue>
    </source>
</reference>
<dbReference type="PANTHER" id="PTHR10656">
    <property type="entry name" value="CELL FATE DETERMINING PROTEIN MAB21-RELATED"/>
    <property type="match status" value="1"/>
</dbReference>
<dbReference type="EMBL" id="JAIWYP010000008">
    <property type="protein sequence ID" value="KAH3784268.1"/>
    <property type="molecule type" value="Genomic_DNA"/>
</dbReference>
<reference evidence="2" key="1">
    <citation type="journal article" date="2019" name="bioRxiv">
        <title>The Genome of the Zebra Mussel, Dreissena polymorpha: A Resource for Invasive Species Research.</title>
        <authorList>
            <person name="McCartney M.A."/>
            <person name="Auch B."/>
            <person name="Kono T."/>
            <person name="Mallez S."/>
            <person name="Zhang Y."/>
            <person name="Obille A."/>
            <person name="Becker A."/>
            <person name="Abrahante J.E."/>
            <person name="Garbe J."/>
            <person name="Badalamenti J.P."/>
            <person name="Herman A."/>
            <person name="Mangelson H."/>
            <person name="Liachko I."/>
            <person name="Sullivan S."/>
            <person name="Sone E.D."/>
            <person name="Koren S."/>
            <person name="Silverstein K.A.T."/>
            <person name="Beckman K.B."/>
            <person name="Gohl D.M."/>
        </authorList>
    </citation>
    <scope>NUCLEOTIDE SEQUENCE</scope>
    <source>
        <strain evidence="2">Duluth1</strain>
        <tissue evidence="2">Whole animal</tissue>
    </source>
</reference>
<sequence length="386" mass="44875">MTAVKEAHVRRALESNNGNKRIVTSAALDKALIDIGVNEETIQLRRTTWLYIEALNTINQQGAGADIDVYCFGSQTEGSTTEGMHSDIDYLFCHRYLPVIQNTVDRQFEQLQLFVVKDLSIPPQLCCLQLLLPYRHIDAERQVLLKTIVMKKFILRTCKIWGVDFIQIGPSFKIAWLIDVDIVNAFHCAKLPEDCQYIFRRPKPGHWQTQALLTKLKNSGVFLVTAAQVENTANWDPRQHLGTVTVRTFDNSHELYWRISTNLMERLLMFDLSMTQMKVYVIMKIIRKEFCKPLVGKRLSTFHLKTTMMYSVEMSPPHIWKDGNLIQCLKFCLTTLRRWLKVRYCPHYTTVKVNLFDGKLRLNEFPVLIELFTNMIRDDLSCLHNV</sequence>
<keyword evidence="3" id="KW-1185">Reference proteome</keyword>
<dbReference type="InterPro" id="IPR024810">
    <property type="entry name" value="MAB21L/cGLR"/>
</dbReference>
<feature type="domain" description="Mab-21-like HhH/H2TH-like" evidence="1">
    <location>
        <begin position="277"/>
        <end position="358"/>
    </location>
</feature>
<evidence type="ECO:0000313" key="2">
    <source>
        <dbReference type="EMBL" id="KAH3784268.1"/>
    </source>
</evidence>
<comment type="caution">
    <text evidence="2">The sequence shown here is derived from an EMBL/GenBank/DDBJ whole genome shotgun (WGS) entry which is preliminary data.</text>
</comment>
<gene>
    <name evidence="2" type="ORF">DPMN_162222</name>
</gene>
<proteinExistence type="predicted"/>
<name>A0A9D4ER83_DREPO</name>
<dbReference type="AlphaFoldDB" id="A0A9D4ER83"/>